<sequence length="209" mass="23894">MFKRLLMVALLVITPFAMAVDKTNPYTLMEDAAQKTFTKLKNEQPEIRKNPEVLRQIVQQELLPYVQIKYAGALVLGPHYRTATPAQRDAYFTAFEAYLAQVYGQALAMYEGQEYRIEPAKPFADKTNLTIRVTIIDKNGRPPVRLDFQWRKNSKTGEWQAYDMIAEGVSMITTKQNEWSDILNSKGVDGLTKQLEISAKTPITLDEKK</sequence>
<keyword evidence="1" id="KW-0732">Signal</keyword>
<evidence type="ECO:0000313" key="2">
    <source>
        <dbReference type="EMBL" id="QIF92850.1"/>
    </source>
</evidence>
<dbReference type="PIRSF" id="PIRSF004649">
    <property type="entry name" value="MlaC"/>
    <property type="match status" value="1"/>
</dbReference>
<dbReference type="Proteomes" id="UP000503287">
    <property type="component" value="Chromosome"/>
</dbReference>
<dbReference type="PANTHER" id="PTHR36573:SF1">
    <property type="entry name" value="INTERMEMBRANE PHOSPHOLIPID TRANSPORT SYSTEM BINDING PROTEIN MLAC"/>
    <property type="match status" value="1"/>
</dbReference>
<dbReference type="OrthoDB" id="9787053at2"/>
<dbReference type="Proteomes" id="UP000254331">
    <property type="component" value="Unassembled WGS sequence"/>
</dbReference>
<evidence type="ECO:0000313" key="5">
    <source>
        <dbReference type="Proteomes" id="UP000503287"/>
    </source>
</evidence>
<dbReference type="HOGENOM" id="CLU_094502_3_0_6"/>
<dbReference type="InterPro" id="IPR042245">
    <property type="entry name" value="Tgt2/MlaC_sf"/>
</dbReference>
<dbReference type="eggNOG" id="COG2854">
    <property type="taxonomic scope" value="Bacteria"/>
</dbReference>
<gene>
    <name evidence="3" type="primary">mlaC</name>
    <name evidence="2" type="ORF">GTH24_02645</name>
    <name evidence="3" type="ORF">NCTC10376_01272</name>
</gene>
<dbReference type="PANTHER" id="PTHR36573">
    <property type="entry name" value="INTERMEMBRANE PHOSPHOLIPID TRANSPORT SYSTEM BINDING PROTEIN MLAC"/>
    <property type="match status" value="1"/>
</dbReference>
<feature type="signal peptide" evidence="1">
    <location>
        <begin position="1"/>
        <end position="19"/>
    </location>
</feature>
<dbReference type="STRING" id="585.DR95_1978"/>
<dbReference type="EMBL" id="UGTW01000001">
    <property type="protein sequence ID" value="SUC15428.1"/>
    <property type="molecule type" value="Genomic_DNA"/>
</dbReference>
<dbReference type="Pfam" id="PF05494">
    <property type="entry name" value="MlaC"/>
    <property type="match status" value="1"/>
</dbReference>
<dbReference type="GeneID" id="93395575"/>
<reference evidence="2 5" key="2">
    <citation type="submission" date="2020-01" db="EMBL/GenBank/DDBJ databases">
        <title>The genomic epidemiology of tigecycline resistance gene tet(X) variants in a swine farm in China.</title>
        <authorList>
            <person name="Peng K."/>
            <person name="Li R."/>
        </authorList>
    </citation>
    <scope>NUCLEOTIDE SEQUENCE [LARGE SCALE GENOMIC DNA]</scope>
    <source>
        <strain evidence="2 5">ZN3</strain>
    </source>
</reference>
<proteinExistence type="predicted"/>
<dbReference type="AlphaFoldDB" id="A0A094TCI4"/>
<organism evidence="3 4">
    <name type="scientific">Proteus vulgaris</name>
    <dbReference type="NCBI Taxonomy" id="585"/>
    <lineage>
        <taxon>Bacteria</taxon>
        <taxon>Pseudomonadati</taxon>
        <taxon>Pseudomonadota</taxon>
        <taxon>Gammaproteobacteria</taxon>
        <taxon>Enterobacterales</taxon>
        <taxon>Morganellaceae</taxon>
        <taxon>Proteus</taxon>
    </lineage>
</organism>
<dbReference type="RefSeq" id="WP_036933065.1">
    <property type="nucleotide sequence ID" value="NZ_CABMNT010000002.1"/>
</dbReference>
<evidence type="ECO:0000313" key="4">
    <source>
        <dbReference type="Proteomes" id="UP000254331"/>
    </source>
</evidence>
<dbReference type="Gene3D" id="3.10.450.710">
    <property type="entry name" value="Tgt2/MlaC"/>
    <property type="match status" value="1"/>
</dbReference>
<dbReference type="EMBL" id="CP047344">
    <property type="protein sequence ID" value="QIF92850.1"/>
    <property type="molecule type" value="Genomic_DNA"/>
</dbReference>
<name>A0A094TCI4_PROVU</name>
<evidence type="ECO:0000313" key="3">
    <source>
        <dbReference type="EMBL" id="SUC15428.1"/>
    </source>
</evidence>
<accession>A0A094TCI4</accession>
<dbReference type="InterPro" id="IPR008869">
    <property type="entry name" value="MlaC/ttg2D"/>
</dbReference>
<reference evidence="3 4" key="1">
    <citation type="submission" date="2018-06" db="EMBL/GenBank/DDBJ databases">
        <authorList>
            <consortium name="Pathogen Informatics"/>
            <person name="Doyle S."/>
        </authorList>
    </citation>
    <scope>NUCLEOTIDE SEQUENCE [LARGE SCALE GENOMIC DNA]</scope>
    <source>
        <strain evidence="3 4">NCTC10376</strain>
    </source>
</reference>
<protein>
    <submittedName>
        <fullName evidence="2">Phospholipid-binding protein MlaC</fullName>
    </submittedName>
    <submittedName>
        <fullName evidence="3">Toluene tolerance protein</fullName>
    </submittedName>
</protein>
<evidence type="ECO:0000256" key="1">
    <source>
        <dbReference type="SAM" id="SignalP"/>
    </source>
</evidence>
<keyword evidence="5" id="KW-1185">Reference proteome</keyword>
<dbReference type="NCBIfam" id="NF011697">
    <property type="entry name" value="PRK15117.1"/>
    <property type="match status" value="1"/>
</dbReference>
<feature type="chain" id="PRO_5010018003" evidence="1">
    <location>
        <begin position="20"/>
        <end position="209"/>
    </location>
</feature>